<feature type="domain" description="ABC transporter" evidence="11">
    <location>
        <begin position="961"/>
        <end position="1201"/>
    </location>
</feature>
<organism evidence="12 13">
    <name type="scientific">Canavalia gladiata</name>
    <name type="common">Sword bean</name>
    <name type="synonym">Dolichos gladiatus</name>
    <dbReference type="NCBI Taxonomy" id="3824"/>
    <lineage>
        <taxon>Eukaryota</taxon>
        <taxon>Viridiplantae</taxon>
        <taxon>Streptophyta</taxon>
        <taxon>Embryophyta</taxon>
        <taxon>Tracheophyta</taxon>
        <taxon>Spermatophyta</taxon>
        <taxon>Magnoliopsida</taxon>
        <taxon>eudicotyledons</taxon>
        <taxon>Gunneridae</taxon>
        <taxon>Pentapetalae</taxon>
        <taxon>rosids</taxon>
        <taxon>fabids</taxon>
        <taxon>Fabales</taxon>
        <taxon>Fabaceae</taxon>
        <taxon>Papilionoideae</taxon>
        <taxon>50 kb inversion clade</taxon>
        <taxon>NPAAA clade</taxon>
        <taxon>indigoferoid/millettioid clade</taxon>
        <taxon>Phaseoleae</taxon>
        <taxon>Canavalia</taxon>
    </lineage>
</organism>
<dbReference type="InterPro" id="IPR043926">
    <property type="entry name" value="ABCG_dom"/>
</dbReference>
<accession>A0AAN9N563</accession>
<dbReference type="Pfam" id="PF19055">
    <property type="entry name" value="ABC2_membrane_7"/>
    <property type="match status" value="2"/>
</dbReference>
<dbReference type="Gene3D" id="3.40.50.300">
    <property type="entry name" value="P-loop containing nucleotide triphosphate hydrolases"/>
    <property type="match status" value="2"/>
</dbReference>
<evidence type="ECO:0000256" key="7">
    <source>
        <dbReference type="ARBA" id="ARBA00022840"/>
    </source>
</evidence>
<evidence type="ECO:0000256" key="6">
    <source>
        <dbReference type="ARBA" id="ARBA00022741"/>
    </source>
</evidence>
<dbReference type="InterPro" id="IPR003439">
    <property type="entry name" value="ABC_transporter-like_ATP-bd"/>
</dbReference>
<dbReference type="InterPro" id="IPR013581">
    <property type="entry name" value="PDR_assoc"/>
</dbReference>
<evidence type="ECO:0000256" key="1">
    <source>
        <dbReference type="ARBA" id="ARBA00004141"/>
    </source>
</evidence>
<sequence>MIELQQNLPNFCVFVVKLNLFFGIHFIRRGEFKHLHFWCTGLCYIHTKLYLVDVARNNGSEDARAILISKHVQHGNISWLVTPMYVSRLAWIIVEMAQLAGADEIESLRIELAEIGRSIRSSFRSHASSFRSISSVNPVQQGVDNDEGQLLQWDEIQRLPTFERITSALFDVHDDAMEIDGSVQGKQVVDVTKLGPQERHLFIQKLIKHIENDNLLLLQKLRKRIDKVGIKLPTVEVRYQNLCVEAECKVVQGKPIPTLWNTLKEWTFDTTKLSVLKSQNSKLSIIKNANGIIKPGRMTLLLGPPASGKTTLLLALAGKLSHSLKVQGDISYNGHMLDEFIPQKSSAYVSQYDLHIPEMTVRETLDFSARCQGVGSRAELLMEVSRREKEAGIVPDPDLDAYMKATSIKGLKSTLQTDYILKILGLDICADTLVGDPIRRGISGGQKKRLTTGEMIVGPTKALFMDEISNGLDSSTTFQIISCLQHLVHITDATALISLLQPAPETFDLFDDVVLMAEGKILYHGPRDYILEFFEDCGFKCPQRKGTADFLQEVISKKDQAQYWSSTEEPYSFVSVDQFIKKFKDCPFGQKLEAELLKPFDKSQNHKNSLIFKKYSLSKRELFKACMMREFLLMKRNSFVYVFKSTQLVIVAFIAMTVFIRTRMTVDVLHGNYFMGSLFYSLIILLVDGFPELSMTVSRLAVVYKQKELYFFPAWAYTIPSAVLKIPLSFLESLIWTTLTYYVIGYSPEIGRFFRQFLLLFIIHMTSVSMFRFIASICQTVVASVVAGTVTMLFVLLFGGFIIPKPYMPSWLRWGFWVSPLAYGEIGLSANEFLAPRWDKMSANTTLGQQVLESRGLNFDGYFYWISIIALIGFTVLFNAGFTLMLTFLKSPARSRTLISYEKHSELQGQQESNGSFGVDKKPASSLVERTVETRKGGLVLPFQPLTVAFRDVQYYVDTPLEMRNRGFTQKKLQLLSDITGSFRPGILTALMGVSGAGKTTLMDVLSGRKTGGIIEGEIRIGGYPKVQETFARVSGYCEQNDIHSPNITVEESVMFSAWLRLPSQIDAKTRAEFVDEVLQTIELDEIKDSLVGMPNISGLSTEQRKRLTIAIELVANPSIIFMDEPTTGLDARAAAVVMRAVKNVVGTGRTVTCTIHQPSIDIFEAFDELILMKAGGRIIYSGALGKHSSRVIEYFESIPGVPKIKDNYNPSTWMLEVTSSSAETELGVDFAQIYRESTLYEQNKELVEQLSSPPPDSKDLYFPSHFPQNGWEQFKACLWKQHLSYWRSPSYNLMRIIFVAASSLLFGILFWKQGKNINSQQDVFNVFGSMYSAALFFGINNCSTVLPYVATERNVLYRERFAGMYSPWAYSFAQVLIEVPYIFIQAALYVIITYPMLGYHWSVYKIFWSFFSMFCNMLYFNYLGMLIVSLTPNVQVASIVASSSYTMLNLFSGYFVPRLQIPKWWIWLYYLCPMSWALNGMLTSQYGDINKDISVFEEKKTVARFLEDYYGFHHDFLGVTGVVLIVIPIVLAVLFAYCIGNLNFQRR</sequence>
<evidence type="ECO:0000259" key="11">
    <source>
        <dbReference type="PROSITE" id="PS50893"/>
    </source>
</evidence>
<dbReference type="Pfam" id="PF00005">
    <property type="entry name" value="ABC_tran"/>
    <property type="match status" value="2"/>
</dbReference>
<evidence type="ECO:0000313" key="12">
    <source>
        <dbReference type="EMBL" id="KAK7363413.1"/>
    </source>
</evidence>
<keyword evidence="7" id="KW-0067">ATP-binding</keyword>
<keyword evidence="3" id="KW-0813">Transport</keyword>
<feature type="domain" description="ABC transporter" evidence="11">
    <location>
        <begin position="270"/>
        <end position="543"/>
    </location>
</feature>
<feature type="transmembrane region" description="Helical" evidence="10">
    <location>
        <begin position="781"/>
        <end position="803"/>
    </location>
</feature>
<dbReference type="PANTHER" id="PTHR19241">
    <property type="entry name" value="ATP-BINDING CASSETTE TRANSPORTER"/>
    <property type="match status" value="1"/>
</dbReference>
<protein>
    <recommendedName>
        <fullName evidence="11">ABC transporter domain-containing protein</fullName>
    </recommendedName>
</protein>
<feature type="transmembrane region" description="Helical" evidence="10">
    <location>
        <begin position="1517"/>
        <end position="1540"/>
    </location>
</feature>
<dbReference type="GO" id="GO:0140359">
    <property type="term" value="F:ABC-type transporter activity"/>
    <property type="evidence" value="ECO:0007669"/>
    <property type="project" value="InterPro"/>
</dbReference>
<evidence type="ECO:0000256" key="5">
    <source>
        <dbReference type="ARBA" id="ARBA00022737"/>
    </source>
</evidence>
<dbReference type="InterPro" id="IPR003593">
    <property type="entry name" value="AAA+_ATPase"/>
</dbReference>
<comment type="caution">
    <text evidence="12">The sequence shown here is derived from an EMBL/GenBank/DDBJ whole genome shotgun (WGS) entry which is preliminary data.</text>
</comment>
<dbReference type="SUPFAM" id="SSF52540">
    <property type="entry name" value="P-loop containing nucleoside triphosphate hydrolases"/>
    <property type="match status" value="2"/>
</dbReference>
<dbReference type="Proteomes" id="UP001367508">
    <property type="component" value="Unassembled WGS sequence"/>
</dbReference>
<keyword evidence="6" id="KW-0547">Nucleotide-binding</keyword>
<dbReference type="GO" id="GO:0016887">
    <property type="term" value="F:ATP hydrolysis activity"/>
    <property type="evidence" value="ECO:0007669"/>
    <property type="project" value="InterPro"/>
</dbReference>
<comment type="subcellular location">
    <subcellularLocation>
        <location evidence="1">Membrane</location>
        <topology evidence="1">Multi-pass membrane protein</topology>
    </subcellularLocation>
</comment>
<feature type="transmembrane region" description="Helical" evidence="10">
    <location>
        <begin position="1437"/>
        <end position="1458"/>
    </location>
</feature>
<name>A0AAN9N563_CANGL</name>
<evidence type="ECO:0000256" key="8">
    <source>
        <dbReference type="ARBA" id="ARBA00022989"/>
    </source>
</evidence>
<keyword evidence="8 10" id="KW-1133">Transmembrane helix</keyword>
<feature type="transmembrane region" description="Helical" evidence="10">
    <location>
        <begin position="1407"/>
        <end position="1431"/>
    </location>
</feature>
<evidence type="ECO:0000256" key="2">
    <source>
        <dbReference type="ARBA" id="ARBA00006012"/>
    </source>
</evidence>
<dbReference type="FunFam" id="3.40.50.300:FF:000157">
    <property type="entry name" value="ABC transporter G family member 34"/>
    <property type="match status" value="1"/>
</dbReference>
<dbReference type="SMART" id="SM00382">
    <property type="entry name" value="AAA"/>
    <property type="match status" value="2"/>
</dbReference>
<dbReference type="Pfam" id="PF01061">
    <property type="entry name" value="ABC2_membrane"/>
    <property type="match status" value="2"/>
</dbReference>
<feature type="transmembrane region" description="Helical" evidence="10">
    <location>
        <begin position="1465"/>
        <end position="1483"/>
    </location>
</feature>
<dbReference type="InterPro" id="IPR013525">
    <property type="entry name" value="ABC2_TM"/>
</dbReference>
<dbReference type="FunFam" id="3.40.50.300:FF:000179">
    <property type="entry name" value="ABC transporter G family member 34"/>
    <property type="match status" value="1"/>
</dbReference>
<dbReference type="Pfam" id="PF08370">
    <property type="entry name" value="PDR_assoc"/>
    <property type="match status" value="1"/>
</dbReference>
<evidence type="ECO:0000256" key="9">
    <source>
        <dbReference type="ARBA" id="ARBA00023136"/>
    </source>
</evidence>
<feature type="transmembrane region" description="Helical" evidence="10">
    <location>
        <begin position="757"/>
        <end position="775"/>
    </location>
</feature>
<evidence type="ECO:0000313" key="13">
    <source>
        <dbReference type="Proteomes" id="UP001367508"/>
    </source>
</evidence>
<evidence type="ECO:0000256" key="4">
    <source>
        <dbReference type="ARBA" id="ARBA00022692"/>
    </source>
</evidence>
<feature type="transmembrane region" description="Helical" evidence="10">
    <location>
        <begin position="1369"/>
        <end position="1395"/>
    </location>
</feature>
<dbReference type="InterPro" id="IPR034001">
    <property type="entry name" value="ABCG_PDR_1"/>
</dbReference>
<keyword evidence="9 10" id="KW-0472">Membrane</keyword>
<dbReference type="InterPro" id="IPR034003">
    <property type="entry name" value="ABCG_PDR_2"/>
</dbReference>
<feature type="transmembrane region" description="Helical" evidence="10">
    <location>
        <begin position="1294"/>
        <end position="1312"/>
    </location>
</feature>
<gene>
    <name evidence="12" type="ORF">VNO77_05556</name>
</gene>
<feature type="transmembrane region" description="Helical" evidence="10">
    <location>
        <begin position="672"/>
        <end position="690"/>
    </location>
</feature>
<feature type="transmembrane region" description="Helical" evidence="10">
    <location>
        <begin position="862"/>
        <end position="889"/>
    </location>
</feature>
<dbReference type="PROSITE" id="PS50893">
    <property type="entry name" value="ABC_TRANSPORTER_2"/>
    <property type="match status" value="2"/>
</dbReference>
<evidence type="ECO:0000256" key="3">
    <source>
        <dbReference type="ARBA" id="ARBA00022448"/>
    </source>
</evidence>
<keyword evidence="13" id="KW-1185">Reference proteome</keyword>
<dbReference type="GO" id="GO:0005886">
    <property type="term" value="C:plasma membrane"/>
    <property type="evidence" value="ECO:0007669"/>
    <property type="project" value="UniProtKB-ARBA"/>
</dbReference>
<dbReference type="EMBL" id="JAYMYQ010000001">
    <property type="protein sequence ID" value="KAK7363413.1"/>
    <property type="molecule type" value="Genomic_DNA"/>
</dbReference>
<evidence type="ECO:0000256" key="10">
    <source>
        <dbReference type="SAM" id="Phobius"/>
    </source>
</evidence>
<dbReference type="CDD" id="cd03233">
    <property type="entry name" value="ABCG_PDR_domain1"/>
    <property type="match status" value="1"/>
</dbReference>
<dbReference type="InterPro" id="IPR027417">
    <property type="entry name" value="P-loop_NTPase"/>
</dbReference>
<keyword evidence="5" id="KW-0677">Repeat</keyword>
<dbReference type="GO" id="GO:0005524">
    <property type="term" value="F:ATP binding"/>
    <property type="evidence" value="ECO:0007669"/>
    <property type="project" value="UniProtKB-KW"/>
</dbReference>
<keyword evidence="4 10" id="KW-0812">Transmembrane</keyword>
<proteinExistence type="inferred from homology"/>
<feature type="transmembrane region" description="Helical" evidence="10">
    <location>
        <begin position="1324"/>
        <end position="1349"/>
    </location>
</feature>
<feature type="transmembrane region" description="Helical" evidence="10">
    <location>
        <begin position="639"/>
        <end position="660"/>
    </location>
</feature>
<reference evidence="12 13" key="1">
    <citation type="submission" date="2024-01" db="EMBL/GenBank/DDBJ databases">
        <title>The genomes of 5 underutilized Papilionoideae crops provide insights into root nodulation and disease resistanc.</title>
        <authorList>
            <person name="Jiang F."/>
        </authorList>
    </citation>
    <scope>NUCLEOTIDE SEQUENCE [LARGE SCALE GENOMIC DNA]</scope>
    <source>
        <strain evidence="12">LVBAO_FW01</strain>
        <tissue evidence="12">Leaves</tissue>
    </source>
</reference>
<dbReference type="CDD" id="cd03232">
    <property type="entry name" value="ABCG_PDR_domain2"/>
    <property type="match status" value="1"/>
</dbReference>
<comment type="similarity">
    <text evidence="2">Belongs to the ABC transporter superfamily. ABCG family. PDR (TC 3.A.1.205) subfamily.</text>
</comment>